<dbReference type="GO" id="GO:0003677">
    <property type="term" value="F:DNA binding"/>
    <property type="evidence" value="ECO:0007669"/>
    <property type="project" value="UniProtKB-KW"/>
</dbReference>
<evidence type="ECO:0000259" key="5">
    <source>
        <dbReference type="PROSITE" id="PS00715"/>
    </source>
</evidence>
<keyword evidence="2" id="KW-0731">Sigma factor</keyword>
<dbReference type="PANTHER" id="PTHR30603">
    <property type="entry name" value="RNA POLYMERASE SIGMA FACTOR RPO"/>
    <property type="match status" value="1"/>
</dbReference>
<reference evidence="6" key="1">
    <citation type="submission" date="2018-05" db="EMBL/GenBank/DDBJ databases">
        <authorList>
            <person name="Lanie J.A."/>
            <person name="Ng W.-L."/>
            <person name="Kazmierczak K.M."/>
            <person name="Andrzejewski T.M."/>
            <person name="Davidsen T.M."/>
            <person name="Wayne K.J."/>
            <person name="Tettelin H."/>
            <person name="Glass J.I."/>
            <person name="Rusch D."/>
            <person name="Podicherti R."/>
            <person name="Tsui H.-C.T."/>
            <person name="Winkler M.E."/>
        </authorList>
    </citation>
    <scope>NUCLEOTIDE SEQUENCE</scope>
</reference>
<evidence type="ECO:0000256" key="4">
    <source>
        <dbReference type="ARBA" id="ARBA00023163"/>
    </source>
</evidence>
<keyword evidence="4" id="KW-0804">Transcription</keyword>
<dbReference type="GO" id="GO:0006352">
    <property type="term" value="P:DNA-templated transcription initiation"/>
    <property type="evidence" value="ECO:0007669"/>
    <property type="project" value="InterPro"/>
</dbReference>
<dbReference type="PANTHER" id="PTHR30603:SF47">
    <property type="entry name" value="RNA POLYMERASE SIGMA FACTOR SIGD, CHLOROPLASTIC"/>
    <property type="match status" value="1"/>
</dbReference>
<dbReference type="InterPro" id="IPR007627">
    <property type="entry name" value="RNA_pol_sigma70_r2"/>
</dbReference>
<protein>
    <recommendedName>
        <fullName evidence="5">RNA polymerase sigma-70 domain-containing protein</fullName>
    </recommendedName>
</protein>
<dbReference type="InterPro" id="IPR014284">
    <property type="entry name" value="RNA_pol_sigma-70_dom"/>
</dbReference>
<dbReference type="SUPFAM" id="SSF88659">
    <property type="entry name" value="Sigma3 and sigma4 domains of RNA polymerase sigma factors"/>
    <property type="match status" value="1"/>
</dbReference>
<dbReference type="PROSITE" id="PS00715">
    <property type="entry name" value="SIGMA70_1"/>
    <property type="match status" value="1"/>
</dbReference>
<evidence type="ECO:0000313" key="6">
    <source>
        <dbReference type="EMBL" id="SVD16793.1"/>
    </source>
</evidence>
<sequence length="208" mass="22851">MATAKGPPATVEPRSAEGDKLLASYLQDISESTPLSSPQEADLARRIRRGNEEARNRLVEANLRFVVAVSKQYQGRGLTLAELISAGNVGLITAAERFDEKRGFKFISYAVWWVRQGIMKSLTEQSTVRVPLSRVDMLSKVCRTLAELQHAGEPPSIVRVAEKLDCRVEEVEQALAVSHAVRSLDAPFEGSEGDGVFNLLDCLSDQQP</sequence>
<keyword evidence="1" id="KW-0805">Transcription regulation</keyword>
<evidence type="ECO:0000256" key="1">
    <source>
        <dbReference type="ARBA" id="ARBA00023015"/>
    </source>
</evidence>
<dbReference type="InterPro" id="IPR013324">
    <property type="entry name" value="RNA_pol_sigma_r3/r4-like"/>
</dbReference>
<dbReference type="GO" id="GO:0016987">
    <property type="term" value="F:sigma factor activity"/>
    <property type="evidence" value="ECO:0007669"/>
    <property type="project" value="UniProtKB-KW"/>
</dbReference>
<feature type="non-terminal residue" evidence="6">
    <location>
        <position position="208"/>
    </location>
</feature>
<evidence type="ECO:0000256" key="2">
    <source>
        <dbReference type="ARBA" id="ARBA00023082"/>
    </source>
</evidence>
<dbReference type="InterPro" id="IPR050239">
    <property type="entry name" value="Sigma-70_RNA_pol_init_factors"/>
</dbReference>
<dbReference type="SUPFAM" id="SSF88946">
    <property type="entry name" value="Sigma2 domain of RNA polymerase sigma factors"/>
    <property type="match status" value="1"/>
</dbReference>
<proteinExistence type="predicted"/>
<dbReference type="NCBIfam" id="TIGR02937">
    <property type="entry name" value="sigma70-ECF"/>
    <property type="match status" value="1"/>
</dbReference>
<evidence type="ECO:0000256" key="3">
    <source>
        <dbReference type="ARBA" id="ARBA00023125"/>
    </source>
</evidence>
<keyword evidence="3" id="KW-0238">DNA-binding</keyword>
<dbReference type="InterPro" id="IPR013325">
    <property type="entry name" value="RNA_pol_sigma_r2"/>
</dbReference>
<dbReference type="Gene3D" id="1.10.10.10">
    <property type="entry name" value="Winged helix-like DNA-binding domain superfamily/Winged helix DNA-binding domain"/>
    <property type="match status" value="1"/>
</dbReference>
<feature type="domain" description="RNA polymerase sigma-70" evidence="5">
    <location>
        <begin position="82"/>
        <end position="95"/>
    </location>
</feature>
<dbReference type="Pfam" id="PF00140">
    <property type="entry name" value="Sigma70_r1_2"/>
    <property type="match status" value="1"/>
</dbReference>
<gene>
    <name evidence="6" type="ORF">METZ01_LOCUS369647</name>
</gene>
<organism evidence="6">
    <name type="scientific">marine metagenome</name>
    <dbReference type="NCBI Taxonomy" id="408172"/>
    <lineage>
        <taxon>unclassified sequences</taxon>
        <taxon>metagenomes</taxon>
        <taxon>ecological metagenomes</taxon>
    </lineage>
</organism>
<name>A0A382T470_9ZZZZ</name>
<dbReference type="InterPro" id="IPR000943">
    <property type="entry name" value="RNA_pol_sigma70"/>
</dbReference>
<dbReference type="AlphaFoldDB" id="A0A382T470"/>
<dbReference type="Gene3D" id="1.10.601.10">
    <property type="entry name" value="RNA Polymerase Primary Sigma Factor"/>
    <property type="match status" value="1"/>
</dbReference>
<dbReference type="InterPro" id="IPR036388">
    <property type="entry name" value="WH-like_DNA-bd_sf"/>
</dbReference>
<dbReference type="Pfam" id="PF04542">
    <property type="entry name" value="Sigma70_r2"/>
    <property type="match status" value="1"/>
</dbReference>
<dbReference type="EMBL" id="UINC01133706">
    <property type="protein sequence ID" value="SVD16793.1"/>
    <property type="molecule type" value="Genomic_DNA"/>
</dbReference>
<accession>A0A382T470</accession>
<dbReference type="InterPro" id="IPR009042">
    <property type="entry name" value="RNA_pol_sigma70_r1_2"/>
</dbReference>